<evidence type="ECO:0000313" key="3">
    <source>
        <dbReference type="Proteomes" id="UP000266178"/>
    </source>
</evidence>
<keyword evidence="1" id="KW-0812">Transmembrane</keyword>
<accession>A0A399FBX5</accession>
<evidence type="ECO:0000256" key="1">
    <source>
        <dbReference type="SAM" id="Phobius"/>
    </source>
</evidence>
<keyword evidence="1" id="KW-0472">Membrane</keyword>
<dbReference type="EMBL" id="QWLB01000014">
    <property type="protein sequence ID" value="RIH92779.1"/>
    <property type="molecule type" value="Genomic_DNA"/>
</dbReference>
<evidence type="ECO:0000313" key="2">
    <source>
        <dbReference type="EMBL" id="RIH92779.1"/>
    </source>
</evidence>
<dbReference type="Proteomes" id="UP000266178">
    <property type="component" value="Unassembled WGS sequence"/>
</dbReference>
<keyword evidence="3" id="KW-1185">Reference proteome</keyword>
<feature type="transmembrane region" description="Helical" evidence="1">
    <location>
        <begin position="21"/>
        <end position="43"/>
    </location>
</feature>
<gene>
    <name evidence="2" type="ORF">Mgrana_01317</name>
</gene>
<sequence length="46" mass="5183">MLYTYHMALKRKSHKNPPSHGLWMDIATGAIAAALFILFALLMPKI</sequence>
<keyword evidence="1" id="KW-1133">Transmembrane helix</keyword>
<comment type="caution">
    <text evidence="2">The sequence shown here is derived from an EMBL/GenBank/DDBJ whole genome shotgun (WGS) entry which is preliminary data.</text>
</comment>
<proteinExistence type="predicted"/>
<organism evidence="2 3">
    <name type="scientific">Meiothermus granaticius NBRC 107808</name>
    <dbReference type="NCBI Taxonomy" id="1227551"/>
    <lineage>
        <taxon>Bacteria</taxon>
        <taxon>Thermotogati</taxon>
        <taxon>Deinococcota</taxon>
        <taxon>Deinococci</taxon>
        <taxon>Thermales</taxon>
        <taxon>Thermaceae</taxon>
        <taxon>Meiothermus</taxon>
    </lineage>
</organism>
<protein>
    <submittedName>
        <fullName evidence="2">Uncharacterized protein</fullName>
    </submittedName>
</protein>
<reference evidence="2 3" key="1">
    <citation type="submission" date="2018-08" db="EMBL/GenBank/DDBJ databases">
        <title>Meiothermus granaticius genome AF-68 sequencing project.</title>
        <authorList>
            <person name="Da Costa M.S."/>
            <person name="Albuquerque L."/>
            <person name="Raposo P."/>
            <person name="Froufe H.J.C."/>
            <person name="Barroso C.S."/>
            <person name="Egas C."/>
        </authorList>
    </citation>
    <scope>NUCLEOTIDE SEQUENCE [LARGE SCALE GENOMIC DNA]</scope>
    <source>
        <strain evidence="2 3">AF-68</strain>
    </source>
</reference>
<name>A0A399FBX5_9DEIN</name>
<dbReference type="AlphaFoldDB" id="A0A399FBX5"/>